<evidence type="ECO:0000256" key="3">
    <source>
        <dbReference type="ARBA" id="ARBA00004418"/>
    </source>
</evidence>
<evidence type="ECO:0000256" key="12">
    <source>
        <dbReference type="ARBA" id="ARBA00022825"/>
    </source>
</evidence>
<sequence length="531" mass="54487">MNHRIRTQMFGLIAMTLPLAACAQQPAPADKDAAPIAANRSATPAPQLVAGLPDFTNLVEQVGPGVVNIETTVTRKDAMARQRRGGQGGQDGGAMPGDEQMPEFFRRFFGPDFQMPGGPRQGPGGPGGPGQGDDDGGIAGKSMGSGFIISADGYVLTNHHVVDGASEVTVKLTDRREFKAKVVGSDEQFDVALLKIEAKGLPTVRLGDSNSLKPGQWVVAIGSPFGLDHSVTAGIVSATGRSNPYADQRYVPFIQTDVAINQGNSGGPLLNTRGEVVGINSQIFSASGGYMGISFAIPIDLAFSAAEQIKATGHVSRGMLGVAVGPIDTLKAQGLGLPDTRGALVNDIPASSPATKAGIEVGDVIRAVNGKPIDVFSDLPPMIGLMAPGTKVTLDVLRDGKPRKVTVTLATLDNPAGNAAPRTAADDTKPSPPASVELLGLQVADLTAAERSRLGLEAGEGVRIASVTGAAARSTQPPLSPGLIIARVGRTKVGSVADIKRALASVKQGDVVMLLVTDGKATSYVALKAGG</sequence>
<feature type="signal peptide" evidence="18">
    <location>
        <begin position="1"/>
        <end position="23"/>
    </location>
</feature>
<dbReference type="PRINTS" id="PR00834">
    <property type="entry name" value="PROTEASES2C"/>
</dbReference>
<dbReference type="OrthoDB" id="9758917at2"/>
<keyword evidence="21" id="KW-1185">Reference proteome</keyword>
<keyword evidence="7" id="KW-0645">Protease</keyword>
<feature type="region of interest" description="Disordered" evidence="17">
    <location>
        <begin position="78"/>
        <end position="141"/>
    </location>
</feature>
<evidence type="ECO:0000256" key="5">
    <source>
        <dbReference type="ARBA" id="ARBA00013035"/>
    </source>
</evidence>
<dbReference type="PANTHER" id="PTHR22939">
    <property type="entry name" value="SERINE PROTEASE FAMILY S1C HTRA-RELATED"/>
    <property type="match status" value="1"/>
</dbReference>
<dbReference type="SMART" id="SM00228">
    <property type="entry name" value="PDZ"/>
    <property type="match status" value="2"/>
</dbReference>
<dbReference type="EC" id="3.4.21.107" evidence="5"/>
<feature type="binding site" evidence="16">
    <location>
        <position position="160"/>
    </location>
    <ligand>
        <name>substrate</name>
    </ligand>
</feature>
<reference evidence="21" key="1">
    <citation type="submission" date="2016-08" db="EMBL/GenBank/DDBJ databases">
        <authorList>
            <person name="Merda D."/>
            <person name="Briand M."/>
            <person name="Taghouti G."/>
            <person name="Carrere S."/>
            <person name="Gouzy J."/>
            <person name="Portier P."/>
            <person name="Jacques M.-A."/>
            <person name="Fischer-Le Saux M."/>
        </authorList>
    </citation>
    <scope>NUCLEOTIDE SEQUENCE [LARGE SCALE GENOMIC DNA]</scope>
    <source>
        <strain evidence="21">CFBP1817</strain>
    </source>
</reference>
<evidence type="ECO:0000256" key="4">
    <source>
        <dbReference type="ARBA" id="ARBA00010541"/>
    </source>
</evidence>
<dbReference type="Pfam" id="PF13365">
    <property type="entry name" value="Trypsin_2"/>
    <property type="match status" value="1"/>
</dbReference>
<dbReference type="PANTHER" id="PTHR22939:SF130">
    <property type="entry name" value="PERIPLASMIC SERINE ENDOPROTEASE DEGP-LIKE-RELATED"/>
    <property type="match status" value="1"/>
</dbReference>
<evidence type="ECO:0000313" key="21">
    <source>
        <dbReference type="Proteomes" id="UP000239939"/>
    </source>
</evidence>
<dbReference type="Proteomes" id="UP000239939">
    <property type="component" value="Unassembled WGS sequence"/>
</dbReference>
<evidence type="ECO:0000256" key="1">
    <source>
        <dbReference type="ARBA" id="ARBA00001772"/>
    </source>
</evidence>
<keyword evidence="9" id="KW-0677">Repeat</keyword>
<evidence type="ECO:0000259" key="19">
    <source>
        <dbReference type="PROSITE" id="PS50106"/>
    </source>
</evidence>
<dbReference type="SUPFAM" id="SSF50156">
    <property type="entry name" value="PDZ domain-like"/>
    <property type="match status" value="2"/>
</dbReference>
<comment type="caution">
    <text evidence="20">The sequence shown here is derived from an EMBL/GenBank/DDBJ whole genome shotgun (WGS) entry which is preliminary data.</text>
</comment>
<feature type="domain" description="PDZ" evidence="19">
    <location>
        <begin position="316"/>
        <end position="400"/>
    </location>
</feature>
<evidence type="ECO:0000256" key="13">
    <source>
        <dbReference type="ARBA" id="ARBA00023016"/>
    </source>
</evidence>
<keyword evidence="12" id="KW-0720">Serine protease</keyword>
<comment type="function">
    <text evidence="2">Might be efficient in the degradation of transiently denatured and unfolded proteins which accumulate in the periplasm following stress conditions.</text>
</comment>
<feature type="compositionally biased region" description="Gly residues" evidence="17">
    <location>
        <begin position="85"/>
        <end position="95"/>
    </location>
</feature>
<dbReference type="Gene3D" id="2.40.10.120">
    <property type="match status" value="1"/>
</dbReference>
<keyword evidence="8 18" id="KW-0732">Signal</keyword>
<feature type="compositionally biased region" description="Gly residues" evidence="17">
    <location>
        <begin position="119"/>
        <end position="131"/>
    </location>
</feature>
<comment type="catalytic activity">
    <reaction evidence="1">
        <text>Acts on substrates that are at least partially unfolded. The cleavage site P1 residue is normally between a pair of hydrophobic residues, such as Val-|-Val.</text>
        <dbReference type="EC" id="3.4.21.107"/>
    </reaction>
</comment>
<dbReference type="GO" id="GO:0006508">
    <property type="term" value="P:proteolysis"/>
    <property type="evidence" value="ECO:0007669"/>
    <property type="project" value="UniProtKB-KW"/>
</dbReference>
<dbReference type="SUPFAM" id="SSF50494">
    <property type="entry name" value="Trypsin-like serine proteases"/>
    <property type="match status" value="1"/>
</dbReference>
<dbReference type="GO" id="GO:0042597">
    <property type="term" value="C:periplasmic space"/>
    <property type="evidence" value="ECO:0007669"/>
    <property type="project" value="UniProtKB-SubCell"/>
</dbReference>
<protein>
    <recommendedName>
        <fullName evidence="6">Probable periplasmic serine endoprotease DegP-like</fullName>
        <ecNumber evidence="5">3.4.21.107</ecNumber>
    </recommendedName>
    <alternativeName>
        <fullName evidence="14">Protease Do</fullName>
    </alternativeName>
</protein>
<dbReference type="InterPro" id="IPR036034">
    <property type="entry name" value="PDZ_sf"/>
</dbReference>
<dbReference type="FunFam" id="2.40.10.120:FF:000007">
    <property type="entry name" value="Periplasmic serine endoprotease DegP-like"/>
    <property type="match status" value="1"/>
</dbReference>
<dbReference type="GO" id="GO:0004252">
    <property type="term" value="F:serine-type endopeptidase activity"/>
    <property type="evidence" value="ECO:0007669"/>
    <property type="project" value="InterPro"/>
</dbReference>
<dbReference type="CDD" id="cd10839">
    <property type="entry name" value="cpPDZ1_DegP-like"/>
    <property type="match status" value="1"/>
</dbReference>
<evidence type="ECO:0000256" key="8">
    <source>
        <dbReference type="ARBA" id="ARBA00022729"/>
    </source>
</evidence>
<feature type="active site" description="Charge relay system" evidence="15">
    <location>
        <position position="190"/>
    </location>
</feature>
<feature type="active site" description="Charge relay system" evidence="15">
    <location>
        <position position="265"/>
    </location>
</feature>
<feature type="binding site" evidence="16">
    <location>
        <position position="190"/>
    </location>
    <ligand>
        <name>substrate</name>
    </ligand>
</feature>
<dbReference type="Pfam" id="PF13180">
    <property type="entry name" value="PDZ_2"/>
    <property type="match status" value="1"/>
</dbReference>
<evidence type="ECO:0000256" key="16">
    <source>
        <dbReference type="PIRSR" id="PIRSR611782-2"/>
    </source>
</evidence>
<dbReference type="AlphaFoldDB" id="A0A2S7EW90"/>
<evidence type="ECO:0000256" key="17">
    <source>
        <dbReference type="SAM" id="MobiDB-lite"/>
    </source>
</evidence>
<gene>
    <name evidence="20" type="ORF">XpopCFBP1817_05300</name>
</gene>
<dbReference type="EMBL" id="MDEJ01000021">
    <property type="protein sequence ID" value="PPU97397.1"/>
    <property type="molecule type" value="Genomic_DNA"/>
</dbReference>
<feature type="region of interest" description="Disordered" evidence="17">
    <location>
        <begin position="413"/>
        <end position="432"/>
    </location>
</feature>
<evidence type="ECO:0000256" key="7">
    <source>
        <dbReference type="ARBA" id="ARBA00022670"/>
    </source>
</evidence>
<feature type="active site" description="Charge relay system" evidence="15">
    <location>
        <position position="160"/>
    </location>
</feature>
<comment type="subcellular location">
    <subcellularLocation>
        <location evidence="3">Periplasm</location>
    </subcellularLocation>
</comment>
<keyword evidence="11" id="KW-0378">Hydrolase</keyword>
<evidence type="ECO:0000256" key="18">
    <source>
        <dbReference type="SAM" id="SignalP"/>
    </source>
</evidence>
<accession>A0A2S7EW90</accession>
<feature type="binding site" evidence="16">
    <location>
        <begin position="263"/>
        <end position="265"/>
    </location>
    <ligand>
        <name>substrate</name>
    </ligand>
</feature>
<evidence type="ECO:0000313" key="20">
    <source>
        <dbReference type="EMBL" id="PPU97397.1"/>
    </source>
</evidence>
<evidence type="ECO:0000256" key="9">
    <source>
        <dbReference type="ARBA" id="ARBA00022737"/>
    </source>
</evidence>
<dbReference type="InterPro" id="IPR001478">
    <property type="entry name" value="PDZ"/>
</dbReference>
<evidence type="ECO:0000256" key="14">
    <source>
        <dbReference type="ARBA" id="ARBA00032850"/>
    </source>
</evidence>
<keyword evidence="13" id="KW-0346">Stress response</keyword>
<evidence type="ECO:0000256" key="11">
    <source>
        <dbReference type="ARBA" id="ARBA00022801"/>
    </source>
</evidence>
<keyword evidence="10" id="KW-0574">Periplasm</keyword>
<dbReference type="InterPro" id="IPR011782">
    <property type="entry name" value="Pept_S1C_Do"/>
</dbReference>
<evidence type="ECO:0000256" key="6">
    <source>
        <dbReference type="ARBA" id="ARBA00013958"/>
    </source>
</evidence>
<evidence type="ECO:0000256" key="15">
    <source>
        <dbReference type="PIRSR" id="PIRSR611782-1"/>
    </source>
</evidence>
<evidence type="ECO:0000256" key="2">
    <source>
        <dbReference type="ARBA" id="ARBA00002610"/>
    </source>
</evidence>
<dbReference type="RefSeq" id="WP_128416308.1">
    <property type="nucleotide sequence ID" value="NZ_MDEJ01000021.1"/>
</dbReference>
<dbReference type="NCBIfam" id="TIGR02037">
    <property type="entry name" value="degP_htrA_DO"/>
    <property type="match status" value="1"/>
</dbReference>
<dbReference type="PROSITE" id="PS50106">
    <property type="entry name" value="PDZ"/>
    <property type="match status" value="1"/>
</dbReference>
<dbReference type="Gene3D" id="2.30.42.10">
    <property type="match status" value="2"/>
</dbReference>
<proteinExistence type="inferred from homology"/>
<evidence type="ECO:0000256" key="10">
    <source>
        <dbReference type="ARBA" id="ARBA00022764"/>
    </source>
</evidence>
<name>A0A2S7EW90_9XANT</name>
<dbReference type="InterPro" id="IPR001940">
    <property type="entry name" value="Peptidase_S1C"/>
</dbReference>
<dbReference type="InterPro" id="IPR009003">
    <property type="entry name" value="Peptidase_S1_PA"/>
</dbReference>
<comment type="similarity">
    <text evidence="4">Belongs to the peptidase S1C family.</text>
</comment>
<feature type="chain" id="PRO_5038466901" description="Probable periplasmic serine endoprotease DegP-like" evidence="18">
    <location>
        <begin position="24"/>
        <end position="531"/>
    </location>
</feature>
<organism evidence="20 21">
    <name type="scientific">Xanthomonas populi</name>
    <dbReference type="NCBI Taxonomy" id="53414"/>
    <lineage>
        <taxon>Bacteria</taxon>
        <taxon>Pseudomonadati</taxon>
        <taxon>Pseudomonadota</taxon>
        <taxon>Gammaproteobacteria</taxon>
        <taxon>Lysobacterales</taxon>
        <taxon>Lysobacteraceae</taxon>
        <taxon>Xanthomonas</taxon>
    </lineage>
</organism>